<evidence type="ECO:0000256" key="5">
    <source>
        <dbReference type="ARBA" id="ARBA00022692"/>
    </source>
</evidence>
<feature type="transmembrane region" description="Helical" evidence="11">
    <location>
        <begin position="311"/>
        <end position="329"/>
    </location>
</feature>
<sequence length="344" mass="37567">MATFWASVFVFAILIFFHELGHFAVAKAVGIKVHEFSLGFGPKLFGQNRGGTDYNIRLLPLGGFVRMAGMDPEEEDVEEGKGFNDKTVLQRMAVITAGPLMNFFLAAVLMAIIFMLQGMPVQGTTVASVLPGQPAEQAGIKSGDQIYSIDGKKVTNWEEIITGISNRPGQPTDVVIIRDNQRIELTVTPVMGEEGRAIIGISRVQKLNPLAAFASGVELTFQVTVIILEFVGKMITGQAPADLGGPVRMVWEIDRAVDTGFYYLLQLAAFLSINLGLFNLFPIPALDGSRIMFLGLEGLRGRPVDPAKENFIHMVGFGLLIMLIVVITYNDILQLFMQGPQGFQ</sequence>
<accession>A0A5S4ZYB0</accession>
<keyword evidence="7 11" id="KW-0862">Zinc</keyword>
<dbReference type="PROSITE" id="PS50106">
    <property type="entry name" value="PDZ"/>
    <property type="match status" value="1"/>
</dbReference>
<gene>
    <name evidence="13" type="ORF">LX24_00182</name>
</gene>
<comment type="caution">
    <text evidence="13">The sequence shown here is derived from an EMBL/GenBank/DDBJ whole genome shotgun (WGS) entry which is preliminary data.</text>
</comment>
<dbReference type="CDD" id="cd06163">
    <property type="entry name" value="S2P-M50_PDZ_RseP-like"/>
    <property type="match status" value="1"/>
</dbReference>
<dbReference type="InterPro" id="IPR008915">
    <property type="entry name" value="Peptidase_M50"/>
</dbReference>
<dbReference type="PANTHER" id="PTHR42837">
    <property type="entry name" value="REGULATOR OF SIGMA-E PROTEASE RSEP"/>
    <property type="match status" value="1"/>
</dbReference>
<name>A0A5S4ZYB0_9FIRM</name>
<dbReference type="Proteomes" id="UP000323166">
    <property type="component" value="Unassembled WGS sequence"/>
</dbReference>
<dbReference type="EMBL" id="VNHM01000001">
    <property type="protein sequence ID" value="TYO97898.1"/>
    <property type="molecule type" value="Genomic_DNA"/>
</dbReference>
<evidence type="ECO:0000259" key="12">
    <source>
        <dbReference type="PROSITE" id="PS50106"/>
    </source>
</evidence>
<dbReference type="NCBIfam" id="TIGR00054">
    <property type="entry name" value="RIP metalloprotease RseP"/>
    <property type="match status" value="1"/>
</dbReference>
<evidence type="ECO:0000256" key="10">
    <source>
        <dbReference type="ARBA" id="ARBA00023136"/>
    </source>
</evidence>
<proteinExistence type="inferred from homology"/>
<dbReference type="PANTHER" id="PTHR42837:SF2">
    <property type="entry name" value="MEMBRANE METALLOPROTEASE ARASP2, CHLOROPLASTIC-RELATED"/>
    <property type="match status" value="1"/>
</dbReference>
<evidence type="ECO:0000256" key="2">
    <source>
        <dbReference type="ARBA" id="ARBA00004141"/>
    </source>
</evidence>
<evidence type="ECO:0000313" key="13">
    <source>
        <dbReference type="EMBL" id="TYO97898.1"/>
    </source>
</evidence>
<evidence type="ECO:0000313" key="14">
    <source>
        <dbReference type="Proteomes" id="UP000323166"/>
    </source>
</evidence>
<comment type="similarity">
    <text evidence="3 11">Belongs to the peptidase M50B family.</text>
</comment>
<dbReference type="InterPro" id="IPR041489">
    <property type="entry name" value="PDZ_6"/>
</dbReference>
<evidence type="ECO:0000256" key="11">
    <source>
        <dbReference type="RuleBase" id="RU362031"/>
    </source>
</evidence>
<evidence type="ECO:0000256" key="6">
    <source>
        <dbReference type="ARBA" id="ARBA00022801"/>
    </source>
</evidence>
<evidence type="ECO:0000256" key="9">
    <source>
        <dbReference type="ARBA" id="ARBA00023049"/>
    </source>
</evidence>
<dbReference type="RefSeq" id="WP_166510253.1">
    <property type="nucleotide sequence ID" value="NZ_VNHM01000001.1"/>
</dbReference>
<evidence type="ECO:0000256" key="3">
    <source>
        <dbReference type="ARBA" id="ARBA00007931"/>
    </source>
</evidence>
<dbReference type="AlphaFoldDB" id="A0A5S4ZYB0"/>
<dbReference type="GO" id="GO:0016020">
    <property type="term" value="C:membrane"/>
    <property type="evidence" value="ECO:0007669"/>
    <property type="project" value="UniProtKB-SubCell"/>
</dbReference>
<dbReference type="SUPFAM" id="SSF50156">
    <property type="entry name" value="PDZ domain-like"/>
    <property type="match status" value="1"/>
</dbReference>
<dbReference type="InterPro" id="IPR036034">
    <property type="entry name" value="PDZ_sf"/>
</dbReference>
<dbReference type="EC" id="3.4.24.-" evidence="11"/>
<dbReference type="GO" id="GO:0006508">
    <property type="term" value="P:proteolysis"/>
    <property type="evidence" value="ECO:0007669"/>
    <property type="project" value="UniProtKB-KW"/>
</dbReference>
<dbReference type="InterPro" id="IPR001478">
    <property type="entry name" value="PDZ"/>
</dbReference>
<keyword evidence="5 11" id="KW-0812">Transmembrane</keyword>
<comment type="subcellular location">
    <subcellularLocation>
        <location evidence="2">Membrane</location>
        <topology evidence="2">Multi-pass membrane protein</topology>
    </subcellularLocation>
</comment>
<dbReference type="GO" id="GO:0046872">
    <property type="term" value="F:metal ion binding"/>
    <property type="evidence" value="ECO:0007669"/>
    <property type="project" value="UniProtKB-KW"/>
</dbReference>
<evidence type="ECO:0000256" key="1">
    <source>
        <dbReference type="ARBA" id="ARBA00001947"/>
    </source>
</evidence>
<keyword evidence="4 13" id="KW-0645">Protease</keyword>
<dbReference type="CDD" id="cd23081">
    <property type="entry name" value="cpPDZ_EcRseP-like"/>
    <property type="match status" value="1"/>
</dbReference>
<feature type="transmembrane region" description="Helical" evidence="11">
    <location>
        <begin position="261"/>
        <end position="283"/>
    </location>
</feature>
<dbReference type="InterPro" id="IPR004387">
    <property type="entry name" value="Pept_M50_Zn"/>
</dbReference>
<dbReference type="Pfam" id="PF02163">
    <property type="entry name" value="Peptidase_M50"/>
    <property type="match status" value="1"/>
</dbReference>
<reference evidence="13 14" key="1">
    <citation type="submission" date="2019-07" db="EMBL/GenBank/DDBJ databases">
        <title>Genomic Encyclopedia of Type Strains, Phase I: the one thousand microbial genomes (KMG-I) project.</title>
        <authorList>
            <person name="Kyrpides N."/>
        </authorList>
    </citation>
    <scope>NUCLEOTIDE SEQUENCE [LARGE SCALE GENOMIC DNA]</scope>
    <source>
        <strain evidence="13 14">DSM 6562</strain>
    </source>
</reference>
<dbReference type="Gene3D" id="2.30.42.10">
    <property type="match status" value="1"/>
</dbReference>
<keyword evidence="8 11" id="KW-1133">Transmembrane helix</keyword>
<comment type="cofactor">
    <cofactor evidence="1 11">
        <name>Zn(2+)</name>
        <dbReference type="ChEBI" id="CHEBI:29105"/>
    </cofactor>
</comment>
<keyword evidence="14" id="KW-1185">Reference proteome</keyword>
<protein>
    <recommendedName>
        <fullName evidence="11">Zinc metalloprotease</fullName>
        <ecNumber evidence="11">3.4.24.-</ecNumber>
    </recommendedName>
</protein>
<keyword evidence="10 11" id="KW-0472">Membrane</keyword>
<dbReference type="GO" id="GO:0004222">
    <property type="term" value="F:metalloendopeptidase activity"/>
    <property type="evidence" value="ECO:0007669"/>
    <property type="project" value="InterPro"/>
</dbReference>
<evidence type="ECO:0000256" key="4">
    <source>
        <dbReference type="ARBA" id="ARBA00022670"/>
    </source>
</evidence>
<feature type="domain" description="PDZ" evidence="12">
    <location>
        <begin position="118"/>
        <end position="156"/>
    </location>
</feature>
<keyword evidence="11" id="KW-0479">Metal-binding</keyword>
<dbReference type="Pfam" id="PF17820">
    <property type="entry name" value="PDZ_6"/>
    <property type="match status" value="1"/>
</dbReference>
<dbReference type="SMART" id="SM00228">
    <property type="entry name" value="PDZ"/>
    <property type="match status" value="1"/>
</dbReference>
<keyword evidence="6 11" id="KW-0378">Hydrolase</keyword>
<evidence type="ECO:0000256" key="7">
    <source>
        <dbReference type="ARBA" id="ARBA00022833"/>
    </source>
</evidence>
<organism evidence="13 14">
    <name type="scientific">Desulfallas thermosapovorans DSM 6562</name>
    <dbReference type="NCBI Taxonomy" id="1121431"/>
    <lineage>
        <taxon>Bacteria</taxon>
        <taxon>Bacillati</taxon>
        <taxon>Bacillota</taxon>
        <taxon>Clostridia</taxon>
        <taxon>Eubacteriales</taxon>
        <taxon>Desulfallaceae</taxon>
        <taxon>Desulfallas</taxon>
    </lineage>
</organism>
<evidence type="ECO:0000256" key="8">
    <source>
        <dbReference type="ARBA" id="ARBA00022989"/>
    </source>
</evidence>
<feature type="transmembrane region" description="Helical" evidence="11">
    <location>
        <begin position="92"/>
        <end position="116"/>
    </location>
</feature>
<keyword evidence="9 11" id="KW-0482">Metalloprotease</keyword>